<keyword evidence="8 18" id="KW-0812">Transmembrane</keyword>
<evidence type="ECO:0000259" key="20">
    <source>
        <dbReference type="PROSITE" id="PS51914"/>
    </source>
</evidence>
<evidence type="ECO:0000256" key="15">
    <source>
        <dbReference type="ARBA" id="ARBA00023136"/>
    </source>
</evidence>
<dbReference type="InterPro" id="IPR018939">
    <property type="entry name" value="Autophagy-rel_prot_27"/>
</dbReference>
<dbReference type="GO" id="GO:0034045">
    <property type="term" value="C:phagophore assembly site membrane"/>
    <property type="evidence" value="ECO:0007669"/>
    <property type="project" value="UniProtKB-SubCell"/>
</dbReference>
<dbReference type="Proteomes" id="UP000813824">
    <property type="component" value="Unassembled WGS sequence"/>
</dbReference>
<keyword evidence="14" id="KW-0496">Mitochondrion</keyword>
<dbReference type="AlphaFoldDB" id="A0A8K0UK33"/>
<dbReference type="OrthoDB" id="4504960at2759"/>
<evidence type="ECO:0000256" key="2">
    <source>
        <dbReference type="ARBA" id="ARBA00004358"/>
    </source>
</evidence>
<dbReference type="GO" id="GO:0010008">
    <property type="term" value="C:endosome membrane"/>
    <property type="evidence" value="ECO:0007669"/>
    <property type="project" value="UniProtKB-SubCell"/>
</dbReference>
<organism evidence="21 22">
    <name type="scientific">Cristinia sonorae</name>
    <dbReference type="NCBI Taxonomy" id="1940300"/>
    <lineage>
        <taxon>Eukaryota</taxon>
        <taxon>Fungi</taxon>
        <taxon>Dikarya</taxon>
        <taxon>Basidiomycota</taxon>
        <taxon>Agaricomycotina</taxon>
        <taxon>Agaricomycetes</taxon>
        <taxon>Agaricomycetidae</taxon>
        <taxon>Agaricales</taxon>
        <taxon>Pleurotineae</taxon>
        <taxon>Stephanosporaceae</taxon>
        <taxon>Cristinia</taxon>
    </lineage>
</organism>
<keyword evidence="9 19" id="KW-0732">Signal</keyword>
<dbReference type="EMBL" id="JAEVFJ010000025">
    <property type="protein sequence ID" value="KAH8094614.1"/>
    <property type="molecule type" value="Genomic_DNA"/>
</dbReference>
<dbReference type="Pfam" id="PF09451">
    <property type="entry name" value="ATG27"/>
    <property type="match status" value="1"/>
</dbReference>
<evidence type="ECO:0000256" key="9">
    <source>
        <dbReference type="ARBA" id="ARBA00022729"/>
    </source>
</evidence>
<evidence type="ECO:0000256" key="6">
    <source>
        <dbReference type="ARBA" id="ARBA00013776"/>
    </source>
</evidence>
<dbReference type="SUPFAM" id="SSF50911">
    <property type="entry name" value="Mannose 6-phosphate receptor domain"/>
    <property type="match status" value="1"/>
</dbReference>
<evidence type="ECO:0000256" key="8">
    <source>
        <dbReference type="ARBA" id="ARBA00022692"/>
    </source>
</evidence>
<evidence type="ECO:0000256" key="12">
    <source>
        <dbReference type="ARBA" id="ARBA00023006"/>
    </source>
</evidence>
<comment type="caution">
    <text evidence="21">The sequence shown here is derived from an EMBL/GenBank/DDBJ whole genome shotgun (WGS) entry which is preliminary data.</text>
</comment>
<evidence type="ECO:0000256" key="18">
    <source>
        <dbReference type="SAM" id="Phobius"/>
    </source>
</evidence>
<dbReference type="InterPro" id="IPR009011">
    <property type="entry name" value="Man6P_isomerase_rcpt-bd_dom_sf"/>
</dbReference>
<evidence type="ECO:0000256" key="17">
    <source>
        <dbReference type="ARBA" id="ARBA00023329"/>
    </source>
</evidence>
<dbReference type="GO" id="GO:0007034">
    <property type="term" value="P:vacuolar transport"/>
    <property type="evidence" value="ECO:0007669"/>
    <property type="project" value="TreeGrafter"/>
</dbReference>
<evidence type="ECO:0000256" key="4">
    <source>
        <dbReference type="ARBA" id="ARBA00004614"/>
    </source>
</evidence>
<accession>A0A8K0UK33</accession>
<comment type="similarity">
    <text evidence="5">Belongs to the ATG27 family.</text>
</comment>
<dbReference type="PROSITE" id="PS51914">
    <property type="entry name" value="MRH"/>
    <property type="match status" value="1"/>
</dbReference>
<keyword evidence="13" id="KW-0333">Golgi apparatus</keyword>
<evidence type="ECO:0000256" key="1">
    <source>
        <dbReference type="ARBA" id="ARBA00004304"/>
    </source>
</evidence>
<evidence type="ECO:0000256" key="13">
    <source>
        <dbReference type="ARBA" id="ARBA00023034"/>
    </source>
</evidence>
<dbReference type="PANTHER" id="PTHR15071:SF0">
    <property type="entry name" value="MANNOSE 6-PHOSPHATE RECEPTOR-LIKE PROTEIN 1"/>
    <property type="match status" value="1"/>
</dbReference>
<evidence type="ECO:0000256" key="19">
    <source>
        <dbReference type="SAM" id="SignalP"/>
    </source>
</evidence>
<dbReference type="PANTHER" id="PTHR15071">
    <property type="entry name" value="MANNOSE-6-PHOSPHATE RECEPTOR FAMILY MEMBER"/>
    <property type="match status" value="1"/>
</dbReference>
<comment type="subcellular location">
    <subcellularLocation>
        <location evidence="2">Cytoplasmic vesicle membrane</location>
        <topology evidence="2">Single-pass type I membrane protein</topology>
    </subcellularLocation>
    <subcellularLocation>
        <location evidence="4">Golgi apparatus membrane</location>
        <topology evidence="4">Single-pass type I membrane protein</topology>
    </subcellularLocation>
    <subcellularLocation>
        <location evidence="1">Mitochondrion membrane</location>
        <topology evidence="1">Single-pass membrane protein</topology>
    </subcellularLocation>
    <subcellularLocation>
        <location evidence="3">Preautophagosomal structure membrane</location>
        <topology evidence="3">Single-pass type I membrane protein</topology>
    </subcellularLocation>
</comment>
<keyword evidence="16" id="KW-1015">Disulfide bond</keyword>
<dbReference type="GO" id="GO:0005770">
    <property type="term" value="C:late endosome"/>
    <property type="evidence" value="ECO:0007669"/>
    <property type="project" value="TreeGrafter"/>
</dbReference>
<reference evidence="21" key="1">
    <citation type="journal article" date="2021" name="New Phytol.">
        <title>Evolutionary innovations through gain and loss of genes in the ectomycorrhizal Boletales.</title>
        <authorList>
            <person name="Wu G."/>
            <person name="Miyauchi S."/>
            <person name="Morin E."/>
            <person name="Kuo A."/>
            <person name="Drula E."/>
            <person name="Varga T."/>
            <person name="Kohler A."/>
            <person name="Feng B."/>
            <person name="Cao Y."/>
            <person name="Lipzen A."/>
            <person name="Daum C."/>
            <person name="Hundley H."/>
            <person name="Pangilinan J."/>
            <person name="Johnson J."/>
            <person name="Barry K."/>
            <person name="LaButti K."/>
            <person name="Ng V."/>
            <person name="Ahrendt S."/>
            <person name="Min B."/>
            <person name="Choi I.G."/>
            <person name="Park H."/>
            <person name="Plett J.M."/>
            <person name="Magnuson J."/>
            <person name="Spatafora J.W."/>
            <person name="Nagy L.G."/>
            <person name="Henrissat B."/>
            <person name="Grigoriev I.V."/>
            <person name="Yang Z.L."/>
            <person name="Xu J."/>
            <person name="Martin F.M."/>
        </authorList>
    </citation>
    <scope>NUCLEOTIDE SEQUENCE</scope>
    <source>
        <strain evidence="21">KKN 215</strain>
    </source>
</reference>
<evidence type="ECO:0000256" key="7">
    <source>
        <dbReference type="ARBA" id="ARBA00022448"/>
    </source>
</evidence>
<dbReference type="GO" id="GO:0015031">
    <property type="term" value="P:protein transport"/>
    <property type="evidence" value="ECO:0007669"/>
    <property type="project" value="UniProtKB-KW"/>
</dbReference>
<keyword evidence="17" id="KW-0968">Cytoplasmic vesicle</keyword>
<dbReference type="SMART" id="SM01404">
    <property type="entry name" value="CIMR"/>
    <property type="match status" value="1"/>
</dbReference>
<evidence type="ECO:0000256" key="14">
    <source>
        <dbReference type="ARBA" id="ARBA00023128"/>
    </source>
</evidence>
<dbReference type="GO" id="GO:0000139">
    <property type="term" value="C:Golgi membrane"/>
    <property type="evidence" value="ECO:0007669"/>
    <property type="project" value="UniProtKB-SubCell"/>
</dbReference>
<dbReference type="InterPro" id="IPR044865">
    <property type="entry name" value="MRH_dom"/>
</dbReference>
<feature type="signal peptide" evidence="19">
    <location>
        <begin position="1"/>
        <end position="21"/>
    </location>
</feature>
<keyword evidence="15 18" id="KW-0472">Membrane</keyword>
<keyword evidence="12" id="KW-0072">Autophagy</keyword>
<evidence type="ECO:0000256" key="3">
    <source>
        <dbReference type="ARBA" id="ARBA00004472"/>
    </source>
</evidence>
<protein>
    <recommendedName>
        <fullName evidence="6">Autophagy-related protein 27</fullName>
    </recommendedName>
</protein>
<keyword evidence="7" id="KW-0813">Transport</keyword>
<feature type="domain" description="MRH" evidence="20">
    <location>
        <begin position="24"/>
        <end position="171"/>
    </location>
</feature>
<dbReference type="GO" id="GO:0031966">
    <property type="term" value="C:mitochondrial membrane"/>
    <property type="evidence" value="ECO:0007669"/>
    <property type="project" value="UniProtKB-SubCell"/>
</dbReference>
<evidence type="ECO:0000313" key="22">
    <source>
        <dbReference type="Proteomes" id="UP000813824"/>
    </source>
</evidence>
<keyword evidence="11 18" id="KW-1133">Transmembrane helix</keyword>
<sequence>MSRIRALWAIGLAALVLGAVADEIPCTTHTSDGQYFDLNPLKSSDDYKFKSPSGNEYKINVCRPVASETWALKVEKPEEVAGFVRRDHGDFSIGSMNTTVAVTDGHPVLTFTEGTACSSSNDLRASTVIRFVCDTSVSGMGQPQLIAQLPPSDESACAFFIEWRTHVACPTHENGSWGFMSILATIVGIVFGLYIVCSVFYNYFVLQLRGFDLVPRYSLFSLGDTIEFIRGCVERIRSRGSDPWEGYRGVSASHEEGVSILSGPPGFLDEEDEEEDGMDRDGIIRL</sequence>
<proteinExistence type="inferred from homology"/>
<name>A0A8K0UK33_9AGAR</name>
<gene>
    <name evidence="21" type="ORF">BXZ70DRAFT_348982</name>
</gene>
<dbReference type="GO" id="GO:0006914">
    <property type="term" value="P:autophagy"/>
    <property type="evidence" value="ECO:0007669"/>
    <property type="project" value="UniProtKB-KW"/>
</dbReference>
<evidence type="ECO:0000313" key="21">
    <source>
        <dbReference type="EMBL" id="KAH8094614.1"/>
    </source>
</evidence>
<evidence type="ECO:0000256" key="16">
    <source>
        <dbReference type="ARBA" id="ARBA00023157"/>
    </source>
</evidence>
<keyword evidence="10" id="KW-0653">Protein transport</keyword>
<feature type="chain" id="PRO_5035433867" description="Autophagy-related protein 27" evidence="19">
    <location>
        <begin position="22"/>
        <end position="286"/>
    </location>
</feature>
<feature type="transmembrane region" description="Helical" evidence="18">
    <location>
        <begin position="177"/>
        <end position="201"/>
    </location>
</feature>
<keyword evidence="21" id="KW-0675">Receptor</keyword>
<evidence type="ECO:0000256" key="10">
    <source>
        <dbReference type="ARBA" id="ARBA00022927"/>
    </source>
</evidence>
<evidence type="ECO:0000256" key="5">
    <source>
        <dbReference type="ARBA" id="ARBA00005363"/>
    </source>
</evidence>
<dbReference type="Gene3D" id="2.70.130.10">
    <property type="entry name" value="Mannose-6-phosphate receptor binding domain"/>
    <property type="match status" value="1"/>
</dbReference>
<keyword evidence="22" id="KW-1185">Reference proteome</keyword>
<evidence type="ECO:0000256" key="11">
    <source>
        <dbReference type="ARBA" id="ARBA00022989"/>
    </source>
</evidence>